<dbReference type="eggNOG" id="COG1280">
    <property type="taxonomic scope" value="Bacteria"/>
</dbReference>
<evidence type="ECO:0000313" key="8">
    <source>
        <dbReference type="Proteomes" id="UP000033664"/>
    </source>
</evidence>
<dbReference type="RefSeq" id="WP_045980074.1">
    <property type="nucleotide sequence ID" value="NZ_JXXY01000015.1"/>
</dbReference>
<dbReference type="GO" id="GO:0015171">
    <property type="term" value="F:amino acid transmembrane transporter activity"/>
    <property type="evidence" value="ECO:0007669"/>
    <property type="project" value="TreeGrafter"/>
</dbReference>
<keyword evidence="2" id="KW-1003">Cell membrane</keyword>
<protein>
    <recommendedName>
        <fullName evidence="9">Lysine transporter LysE</fullName>
    </recommendedName>
</protein>
<dbReference type="GO" id="GO:0005886">
    <property type="term" value="C:plasma membrane"/>
    <property type="evidence" value="ECO:0007669"/>
    <property type="project" value="UniProtKB-SubCell"/>
</dbReference>
<dbReference type="OrthoDB" id="9812084at2"/>
<dbReference type="PANTHER" id="PTHR30086:SF20">
    <property type="entry name" value="ARGININE EXPORTER PROTEIN ARGO-RELATED"/>
    <property type="match status" value="1"/>
</dbReference>
<sequence>MTLTVMFSLALFTLFVAITPGPNNLLLAGSGAQFGIRKTLSHLIGIRLGLSVMLLICASGFSSILTTSPILAATLKYLGLGYMLWLALAMLRHQKIGNTPSSSSPFSVTQAAVFQCVNTKSWTASMTVIASFSQSTHYWLSVACIITIFIIVGLFANLCWVWLGKKAAALLTTEKRTRTFYATLCVLTIMSMVPLVVT</sequence>
<evidence type="ECO:0000256" key="5">
    <source>
        <dbReference type="ARBA" id="ARBA00023136"/>
    </source>
</evidence>
<accession>A0A0F4PJP4</accession>
<feature type="transmembrane region" description="Helical" evidence="6">
    <location>
        <begin position="77"/>
        <end position="94"/>
    </location>
</feature>
<evidence type="ECO:0000313" key="7">
    <source>
        <dbReference type="EMBL" id="KJZ00348.1"/>
    </source>
</evidence>
<evidence type="ECO:0000256" key="1">
    <source>
        <dbReference type="ARBA" id="ARBA00004651"/>
    </source>
</evidence>
<reference evidence="7 8" key="1">
    <citation type="journal article" date="2015" name="BMC Genomics">
        <title>Genome mining reveals unlocked bioactive potential of marine Gram-negative bacteria.</title>
        <authorList>
            <person name="Machado H."/>
            <person name="Sonnenschein E.C."/>
            <person name="Melchiorsen J."/>
            <person name="Gram L."/>
        </authorList>
    </citation>
    <scope>NUCLEOTIDE SEQUENCE [LARGE SCALE GENOMIC DNA]</scope>
    <source>
        <strain evidence="7 8">S3137</strain>
    </source>
</reference>
<gene>
    <name evidence="7" type="ORF">TW72_06515</name>
</gene>
<proteinExistence type="predicted"/>
<comment type="caution">
    <text evidence="7">The sequence shown here is derived from an EMBL/GenBank/DDBJ whole genome shotgun (WGS) entry which is preliminary data.</text>
</comment>
<evidence type="ECO:0000256" key="6">
    <source>
        <dbReference type="SAM" id="Phobius"/>
    </source>
</evidence>
<dbReference type="Pfam" id="PF01810">
    <property type="entry name" value="LysE"/>
    <property type="match status" value="1"/>
</dbReference>
<keyword evidence="4 6" id="KW-1133">Transmembrane helix</keyword>
<feature type="transmembrane region" description="Helical" evidence="6">
    <location>
        <begin position="179"/>
        <end position="197"/>
    </location>
</feature>
<comment type="subcellular location">
    <subcellularLocation>
        <location evidence="1">Cell membrane</location>
        <topology evidence="1">Multi-pass membrane protein</topology>
    </subcellularLocation>
</comment>
<dbReference type="PANTHER" id="PTHR30086">
    <property type="entry name" value="ARGININE EXPORTER PROTEIN ARGO"/>
    <property type="match status" value="1"/>
</dbReference>
<evidence type="ECO:0008006" key="9">
    <source>
        <dbReference type="Google" id="ProtNLM"/>
    </source>
</evidence>
<feature type="transmembrane region" description="Helical" evidence="6">
    <location>
        <begin position="138"/>
        <end position="163"/>
    </location>
</feature>
<evidence type="ECO:0000256" key="3">
    <source>
        <dbReference type="ARBA" id="ARBA00022692"/>
    </source>
</evidence>
<dbReference type="GeneID" id="58228136"/>
<name>A0A0F4PJP4_9GAMM</name>
<keyword evidence="3 6" id="KW-0812">Transmembrane</keyword>
<evidence type="ECO:0000256" key="2">
    <source>
        <dbReference type="ARBA" id="ARBA00022475"/>
    </source>
</evidence>
<feature type="transmembrane region" description="Helical" evidence="6">
    <location>
        <begin position="44"/>
        <end position="65"/>
    </location>
</feature>
<evidence type="ECO:0000256" key="4">
    <source>
        <dbReference type="ARBA" id="ARBA00022989"/>
    </source>
</evidence>
<keyword evidence="5 6" id="KW-0472">Membrane</keyword>
<dbReference type="AlphaFoldDB" id="A0A0F4PJP4"/>
<keyword evidence="8" id="KW-1185">Reference proteome</keyword>
<organism evidence="7 8">
    <name type="scientific">Pseudoalteromonas ruthenica</name>
    <dbReference type="NCBI Taxonomy" id="151081"/>
    <lineage>
        <taxon>Bacteria</taxon>
        <taxon>Pseudomonadati</taxon>
        <taxon>Pseudomonadota</taxon>
        <taxon>Gammaproteobacteria</taxon>
        <taxon>Alteromonadales</taxon>
        <taxon>Pseudoalteromonadaceae</taxon>
        <taxon>Pseudoalteromonas</taxon>
    </lineage>
</organism>
<dbReference type="PATRIC" id="fig|151081.8.peg.2945"/>
<dbReference type="GO" id="GO:0033228">
    <property type="term" value="P:cysteine export across plasma membrane"/>
    <property type="evidence" value="ECO:0007669"/>
    <property type="project" value="TreeGrafter"/>
</dbReference>
<dbReference type="EMBL" id="JXXZ01000006">
    <property type="protein sequence ID" value="KJZ00348.1"/>
    <property type="molecule type" value="Genomic_DNA"/>
</dbReference>
<dbReference type="Proteomes" id="UP000033664">
    <property type="component" value="Unassembled WGS sequence"/>
</dbReference>
<dbReference type="InterPro" id="IPR001123">
    <property type="entry name" value="LeuE-type"/>
</dbReference>